<dbReference type="Proteomes" id="UP000326757">
    <property type="component" value="Unassembled WGS sequence"/>
</dbReference>
<evidence type="ECO:0000313" key="2">
    <source>
        <dbReference type="Proteomes" id="UP000326757"/>
    </source>
</evidence>
<protein>
    <submittedName>
        <fullName evidence="1">Uncharacterized protein</fullName>
    </submittedName>
</protein>
<comment type="caution">
    <text evidence="1">The sequence shown here is derived from an EMBL/GenBank/DDBJ whole genome shotgun (WGS) entry which is preliminary data.</text>
</comment>
<evidence type="ECO:0000313" key="1">
    <source>
        <dbReference type="EMBL" id="KAB8294073.1"/>
    </source>
</evidence>
<dbReference type="AlphaFoldDB" id="A0A5N6JY35"/>
<accession>A0A5N6JY35</accession>
<reference evidence="1 2" key="1">
    <citation type="submission" date="2019-06" db="EMBL/GenBank/DDBJ databases">
        <title>Genome Sequence of the Brown Rot Fungal Pathogen Monilinia laxa.</title>
        <authorList>
            <person name="De Miccolis Angelini R.M."/>
            <person name="Landi L."/>
            <person name="Abate D."/>
            <person name="Pollastro S."/>
            <person name="Romanazzi G."/>
            <person name="Faretra F."/>
        </authorList>
    </citation>
    <scope>NUCLEOTIDE SEQUENCE [LARGE SCALE GENOMIC DNA]</scope>
    <source>
        <strain evidence="1 2">Mlax316</strain>
    </source>
</reference>
<keyword evidence="2" id="KW-1185">Reference proteome</keyword>
<sequence>MVQLLMSPLPTVLIESNKVLLPVLTATPLTHFSETHKQHSHPLPLFSPTSTNHLIHSSKTPQEKQIRILYTSSCLDFAKIRKSNTRNYCSYGGDMFLAMGRNILPLQNSFSGMMSRAICDYGSIGIDKKCVIHTPETSHSREGVHLHSSSGKIFEHSRSTVIQGMAGGMVFGDDWKLKPL</sequence>
<organism evidence="1 2">
    <name type="scientific">Monilinia laxa</name>
    <name type="common">Brown rot fungus</name>
    <name type="synonym">Sclerotinia laxa</name>
    <dbReference type="NCBI Taxonomy" id="61186"/>
    <lineage>
        <taxon>Eukaryota</taxon>
        <taxon>Fungi</taxon>
        <taxon>Dikarya</taxon>
        <taxon>Ascomycota</taxon>
        <taxon>Pezizomycotina</taxon>
        <taxon>Leotiomycetes</taxon>
        <taxon>Helotiales</taxon>
        <taxon>Sclerotiniaceae</taxon>
        <taxon>Monilinia</taxon>
    </lineage>
</organism>
<name>A0A5N6JY35_MONLA</name>
<dbReference type="EMBL" id="VIGI01000011">
    <property type="protein sequence ID" value="KAB8294073.1"/>
    <property type="molecule type" value="Genomic_DNA"/>
</dbReference>
<gene>
    <name evidence="1" type="ORF">EYC80_009528</name>
</gene>
<dbReference type="OrthoDB" id="10597547at2759"/>
<proteinExistence type="predicted"/>